<dbReference type="AlphaFoldDB" id="A0A9N8DSE0"/>
<evidence type="ECO:0000313" key="2">
    <source>
        <dbReference type="EMBL" id="CAB9505921.1"/>
    </source>
</evidence>
<keyword evidence="3" id="KW-1185">Reference proteome</keyword>
<dbReference type="OrthoDB" id="42525at2759"/>
<reference evidence="2" key="1">
    <citation type="submission" date="2020-06" db="EMBL/GenBank/DDBJ databases">
        <authorList>
            <consortium name="Plant Systems Biology data submission"/>
        </authorList>
    </citation>
    <scope>NUCLEOTIDE SEQUENCE</scope>
    <source>
        <strain evidence="2">D6</strain>
    </source>
</reference>
<dbReference type="PANTHER" id="PTHR35332">
    <property type="entry name" value="REGULATION OF ENOLASE PROTEIN 1"/>
    <property type="match status" value="1"/>
</dbReference>
<evidence type="ECO:0008006" key="4">
    <source>
        <dbReference type="Google" id="ProtNLM"/>
    </source>
</evidence>
<sequence length="261" mass="29289">MAIIDEKPVKFFWSHLPSHKHVKEKPGVIKLKVPPKTHVWENTEEDGSSINNSPFYFRKVRGDFEATVKVSAKMDTWLDQCGILLEEARGIYSKVSLEYHEPPGDDDDDDGALRHYACCFVHPEEFQSERSTTPYPGQFHLGDPRYSHKLVDTVSGGISSHKILWLKLARLEGYIEANYSLDGKEWHKLKAARFSEAETLRIGIFGASPGGGEGFKCSFTNWEVVEDDDFSDADDMEEVDPKDSAAPSEGPQGDSDGDFSD</sequence>
<gene>
    <name evidence="2" type="ORF">SEMRO_248_G098280.1</name>
</gene>
<feature type="region of interest" description="Disordered" evidence="1">
    <location>
        <begin position="230"/>
        <end position="261"/>
    </location>
</feature>
<organism evidence="2 3">
    <name type="scientific">Seminavis robusta</name>
    <dbReference type="NCBI Taxonomy" id="568900"/>
    <lineage>
        <taxon>Eukaryota</taxon>
        <taxon>Sar</taxon>
        <taxon>Stramenopiles</taxon>
        <taxon>Ochrophyta</taxon>
        <taxon>Bacillariophyta</taxon>
        <taxon>Bacillariophyceae</taxon>
        <taxon>Bacillariophycidae</taxon>
        <taxon>Naviculales</taxon>
        <taxon>Naviculaceae</taxon>
        <taxon>Seminavis</taxon>
    </lineage>
</organism>
<comment type="caution">
    <text evidence="2">The sequence shown here is derived from an EMBL/GenBank/DDBJ whole genome shotgun (WGS) entry which is preliminary data.</text>
</comment>
<dbReference type="SUPFAM" id="SSF49899">
    <property type="entry name" value="Concanavalin A-like lectins/glucanases"/>
    <property type="match status" value="1"/>
</dbReference>
<dbReference type="InterPro" id="IPR013320">
    <property type="entry name" value="ConA-like_dom_sf"/>
</dbReference>
<dbReference type="Gene3D" id="2.60.120.200">
    <property type="match status" value="1"/>
</dbReference>
<dbReference type="Proteomes" id="UP001153069">
    <property type="component" value="Unassembled WGS sequence"/>
</dbReference>
<proteinExistence type="predicted"/>
<feature type="compositionally biased region" description="Acidic residues" evidence="1">
    <location>
        <begin position="230"/>
        <end position="240"/>
    </location>
</feature>
<dbReference type="InterPro" id="IPR009784">
    <property type="entry name" value="DUF1349"/>
</dbReference>
<evidence type="ECO:0000256" key="1">
    <source>
        <dbReference type="SAM" id="MobiDB-lite"/>
    </source>
</evidence>
<accession>A0A9N8DSE0</accession>
<name>A0A9N8DSE0_9STRA</name>
<dbReference type="EMBL" id="CAICTM010000247">
    <property type="protein sequence ID" value="CAB9505921.1"/>
    <property type="molecule type" value="Genomic_DNA"/>
</dbReference>
<dbReference type="Pfam" id="PF07081">
    <property type="entry name" value="DUF1349"/>
    <property type="match status" value="2"/>
</dbReference>
<protein>
    <recommendedName>
        <fullName evidence="4">DUF1349 domain-containing protein</fullName>
    </recommendedName>
</protein>
<evidence type="ECO:0000313" key="3">
    <source>
        <dbReference type="Proteomes" id="UP001153069"/>
    </source>
</evidence>
<dbReference type="PANTHER" id="PTHR35332:SF2">
    <property type="entry name" value="REGULATION OF ENOLASE PROTEIN 1"/>
    <property type="match status" value="1"/>
</dbReference>